<feature type="non-terminal residue" evidence="2">
    <location>
        <position position="1"/>
    </location>
</feature>
<feature type="region of interest" description="Disordered" evidence="1">
    <location>
        <begin position="198"/>
        <end position="227"/>
    </location>
</feature>
<feature type="non-terminal residue" evidence="2">
    <location>
        <position position="241"/>
    </location>
</feature>
<sequence length="241" mass="26625">GRAPSGAVHEAQPAARRALRPRRPGPSPEGASAADPRVPADRRLQDVERLLRGRRRRGPVGDPARAAAQARRRARLGLVVDDHRRRAEGQRRRHGLCDLRPVPPRAVASHRAPRRRAGHRGGRLHRARGARRALRRHDPHGQDRRRRQPDRARPHAAARARGDRALPRRPAAVGDPQELAGPRLVLVRAVPPPGVPVGQRGLGGHLRHPRPHADRAGARQAGRPQLARRELPERLLVAPVL</sequence>
<gene>
    <name evidence="2" type="ORF">AVDCRST_MAG85-103</name>
</gene>
<dbReference type="EMBL" id="CADCVT010000012">
    <property type="protein sequence ID" value="CAA9473168.1"/>
    <property type="molecule type" value="Genomic_DNA"/>
</dbReference>
<protein>
    <submittedName>
        <fullName evidence="2">Uncharacterized protein</fullName>
    </submittedName>
</protein>
<feature type="region of interest" description="Disordered" evidence="1">
    <location>
        <begin position="1"/>
        <end position="177"/>
    </location>
</feature>
<feature type="compositionally biased region" description="Basic and acidic residues" evidence="1">
    <location>
        <begin position="38"/>
        <end position="51"/>
    </location>
</feature>
<evidence type="ECO:0000313" key="2">
    <source>
        <dbReference type="EMBL" id="CAA9473168.1"/>
    </source>
</evidence>
<feature type="compositionally biased region" description="Basic residues" evidence="1">
    <location>
        <begin position="111"/>
        <end position="158"/>
    </location>
</feature>
<reference evidence="2" key="1">
    <citation type="submission" date="2020-02" db="EMBL/GenBank/DDBJ databases">
        <authorList>
            <person name="Meier V. D."/>
        </authorList>
    </citation>
    <scope>NUCLEOTIDE SEQUENCE</scope>
    <source>
        <strain evidence="2">AVDCRST_MAG85</strain>
    </source>
</reference>
<accession>A0A6J4RMI4</accession>
<proteinExistence type="predicted"/>
<evidence type="ECO:0000256" key="1">
    <source>
        <dbReference type="SAM" id="MobiDB-lite"/>
    </source>
</evidence>
<feature type="compositionally biased region" description="Basic and acidic residues" evidence="1">
    <location>
        <begin position="80"/>
        <end position="90"/>
    </location>
</feature>
<organism evidence="2">
    <name type="scientific">uncultured Solirubrobacteraceae bacterium</name>
    <dbReference type="NCBI Taxonomy" id="1162706"/>
    <lineage>
        <taxon>Bacteria</taxon>
        <taxon>Bacillati</taxon>
        <taxon>Actinomycetota</taxon>
        <taxon>Thermoleophilia</taxon>
        <taxon>Solirubrobacterales</taxon>
        <taxon>Solirubrobacteraceae</taxon>
        <taxon>environmental samples</taxon>
    </lineage>
</organism>
<dbReference type="AlphaFoldDB" id="A0A6J4RMI4"/>
<name>A0A6J4RMI4_9ACTN</name>